<dbReference type="PANTHER" id="PTHR14187:SF5">
    <property type="entry name" value="HEAT SHOCK 70 KDA PROTEIN 12A"/>
    <property type="match status" value="1"/>
</dbReference>
<keyword evidence="2" id="KW-1185">Reference proteome</keyword>
<dbReference type="EMBL" id="JAIWYP010000008">
    <property type="protein sequence ID" value="KAH3779975.1"/>
    <property type="molecule type" value="Genomic_DNA"/>
</dbReference>
<protein>
    <recommendedName>
        <fullName evidence="3">Heat shock protein 70</fullName>
    </recommendedName>
</protein>
<proteinExistence type="predicted"/>
<reference evidence="1" key="1">
    <citation type="journal article" date="2019" name="bioRxiv">
        <title>The Genome of the Zebra Mussel, Dreissena polymorpha: A Resource for Invasive Species Research.</title>
        <authorList>
            <person name="McCartney M.A."/>
            <person name="Auch B."/>
            <person name="Kono T."/>
            <person name="Mallez S."/>
            <person name="Zhang Y."/>
            <person name="Obille A."/>
            <person name="Becker A."/>
            <person name="Abrahante J.E."/>
            <person name="Garbe J."/>
            <person name="Badalamenti J.P."/>
            <person name="Herman A."/>
            <person name="Mangelson H."/>
            <person name="Liachko I."/>
            <person name="Sullivan S."/>
            <person name="Sone E.D."/>
            <person name="Koren S."/>
            <person name="Silverstein K.A.T."/>
            <person name="Beckman K.B."/>
            <person name="Gohl D.M."/>
        </authorList>
    </citation>
    <scope>NUCLEOTIDE SEQUENCE</scope>
    <source>
        <strain evidence="1">Duluth1</strain>
        <tissue evidence="1">Whole animal</tissue>
    </source>
</reference>
<reference evidence="1" key="2">
    <citation type="submission" date="2020-11" db="EMBL/GenBank/DDBJ databases">
        <authorList>
            <person name="McCartney M.A."/>
            <person name="Auch B."/>
            <person name="Kono T."/>
            <person name="Mallez S."/>
            <person name="Becker A."/>
            <person name="Gohl D.M."/>
            <person name="Silverstein K.A.T."/>
            <person name="Koren S."/>
            <person name="Bechman K.B."/>
            <person name="Herman A."/>
            <person name="Abrahante J.E."/>
            <person name="Garbe J."/>
        </authorList>
    </citation>
    <scope>NUCLEOTIDE SEQUENCE</scope>
    <source>
        <strain evidence="1">Duluth1</strain>
        <tissue evidence="1">Whole animal</tissue>
    </source>
</reference>
<evidence type="ECO:0008006" key="3">
    <source>
        <dbReference type="Google" id="ProtNLM"/>
    </source>
</evidence>
<dbReference type="AlphaFoldDB" id="A0A9D4IMK8"/>
<dbReference type="PANTHER" id="PTHR14187">
    <property type="entry name" value="ALPHA KINASE/ELONGATION FACTOR 2 KINASE"/>
    <property type="match status" value="1"/>
</dbReference>
<organism evidence="1 2">
    <name type="scientific">Dreissena polymorpha</name>
    <name type="common">Zebra mussel</name>
    <name type="synonym">Mytilus polymorpha</name>
    <dbReference type="NCBI Taxonomy" id="45954"/>
    <lineage>
        <taxon>Eukaryota</taxon>
        <taxon>Metazoa</taxon>
        <taxon>Spiralia</taxon>
        <taxon>Lophotrochozoa</taxon>
        <taxon>Mollusca</taxon>
        <taxon>Bivalvia</taxon>
        <taxon>Autobranchia</taxon>
        <taxon>Heteroconchia</taxon>
        <taxon>Euheterodonta</taxon>
        <taxon>Imparidentia</taxon>
        <taxon>Neoheterodontei</taxon>
        <taxon>Myida</taxon>
        <taxon>Dreissenoidea</taxon>
        <taxon>Dreissenidae</taxon>
        <taxon>Dreissena</taxon>
    </lineage>
</organism>
<accession>A0A9D4IMK8</accession>
<evidence type="ECO:0000313" key="1">
    <source>
        <dbReference type="EMBL" id="KAH3779975.1"/>
    </source>
</evidence>
<comment type="caution">
    <text evidence="1">The sequence shown here is derived from an EMBL/GenBank/DDBJ whole genome shotgun (WGS) entry which is preliminary data.</text>
</comment>
<name>A0A9D4IMK8_DREPO</name>
<dbReference type="Proteomes" id="UP000828390">
    <property type="component" value="Unassembled WGS sequence"/>
</dbReference>
<gene>
    <name evidence="1" type="ORF">DPMN_157784</name>
</gene>
<evidence type="ECO:0000313" key="2">
    <source>
        <dbReference type="Proteomes" id="UP000828390"/>
    </source>
</evidence>
<sequence>MGLIIDKVRNILEYLKKVKQHDIKTIFCVGGFADCKLLRDRFRDIFDDRVIAPSEAITAIMKVAVMFGRDENIIESRISRFTYGLDGSVDFDSNIHDSRRKEETESGDVCKDIFLHC</sequence>